<comment type="caution">
    <text evidence="2">The sequence shown here is derived from an EMBL/GenBank/DDBJ whole genome shotgun (WGS) entry which is preliminary data.</text>
</comment>
<dbReference type="Proteomes" id="UP000767327">
    <property type="component" value="Unassembled WGS sequence"/>
</dbReference>
<feature type="transmembrane region" description="Helical" evidence="1">
    <location>
        <begin position="188"/>
        <end position="208"/>
    </location>
</feature>
<accession>A0A971ID02</accession>
<feature type="transmembrane region" description="Helical" evidence="1">
    <location>
        <begin position="149"/>
        <end position="168"/>
    </location>
</feature>
<dbReference type="AlphaFoldDB" id="A0A971ID02"/>
<dbReference type="RefSeq" id="WP_273174217.1">
    <property type="nucleotide sequence ID" value="NZ_JAAXZR010000025.1"/>
</dbReference>
<name>A0A971ID02_9BIFI</name>
<feature type="transmembrane region" description="Helical" evidence="1">
    <location>
        <begin position="109"/>
        <end position="128"/>
    </location>
</feature>
<keyword evidence="1" id="KW-0472">Membrane</keyword>
<reference evidence="2" key="1">
    <citation type="journal article" date="2020" name="Biotechnol. Biofuels">
        <title>New insights from the biogas microbiome by comprehensive genome-resolved metagenomics of nearly 1600 species originating from multiple anaerobic digesters.</title>
        <authorList>
            <person name="Campanaro S."/>
            <person name="Treu L."/>
            <person name="Rodriguez-R L.M."/>
            <person name="Kovalovszki A."/>
            <person name="Ziels R.M."/>
            <person name="Maus I."/>
            <person name="Zhu X."/>
            <person name="Kougias P.G."/>
            <person name="Basile A."/>
            <person name="Luo G."/>
            <person name="Schluter A."/>
            <person name="Konstantinidis K.T."/>
            <person name="Angelidaki I."/>
        </authorList>
    </citation>
    <scope>NUCLEOTIDE SEQUENCE</scope>
    <source>
        <strain evidence="2">AS01afH2WH_6</strain>
    </source>
</reference>
<gene>
    <name evidence="2" type="ORF">GXW98_07700</name>
</gene>
<proteinExistence type="predicted"/>
<feature type="transmembrane region" description="Helical" evidence="1">
    <location>
        <begin position="40"/>
        <end position="62"/>
    </location>
</feature>
<sequence>MVKSIAKRLLLPLLQVVILGILVAMNLALADVAGSMATVVTQGLAVVVVLLLIGFHLCWTYFDGIDRLIVWLASAVSLIFAMSPAWTLAPFETFSLLSHRSIRNAFTMLYWLFIFGCLVVVLVVVQVRRPVPDERVSQAEGVVRYRRRRLWGAVACVATPGWLFLPYIPGARQFIYMRRIVVGSVGPVMPIALSALVAWLVLIVIGGLSRRDVGTWRDAVGVALMQVMYGALAVTCVVVVIQAMDHSYLP</sequence>
<keyword evidence="1" id="KW-0812">Transmembrane</keyword>
<evidence type="ECO:0000313" key="2">
    <source>
        <dbReference type="EMBL" id="NLT80150.1"/>
    </source>
</evidence>
<protein>
    <submittedName>
        <fullName evidence="2">Uncharacterized protein</fullName>
    </submittedName>
</protein>
<organism evidence="2 3">
    <name type="scientific">Bifidobacterium crudilactis</name>
    <dbReference type="NCBI Taxonomy" id="327277"/>
    <lineage>
        <taxon>Bacteria</taxon>
        <taxon>Bacillati</taxon>
        <taxon>Actinomycetota</taxon>
        <taxon>Actinomycetes</taxon>
        <taxon>Bifidobacteriales</taxon>
        <taxon>Bifidobacteriaceae</taxon>
        <taxon>Bifidobacterium</taxon>
    </lineage>
</organism>
<feature type="transmembrane region" description="Helical" evidence="1">
    <location>
        <begin position="220"/>
        <end position="244"/>
    </location>
</feature>
<feature type="transmembrane region" description="Helical" evidence="1">
    <location>
        <begin position="69"/>
        <end position="89"/>
    </location>
</feature>
<keyword evidence="1" id="KW-1133">Transmembrane helix</keyword>
<evidence type="ECO:0000256" key="1">
    <source>
        <dbReference type="SAM" id="Phobius"/>
    </source>
</evidence>
<evidence type="ECO:0000313" key="3">
    <source>
        <dbReference type="Proteomes" id="UP000767327"/>
    </source>
</evidence>
<reference evidence="2" key="2">
    <citation type="submission" date="2020-01" db="EMBL/GenBank/DDBJ databases">
        <authorList>
            <person name="Campanaro S."/>
        </authorList>
    </citation>
    <scope>NUCLEOTIDE SEQUENCE</scope>
    <source>
        <strain evidence="2">AS01afH2WH_6</strain>
    </source>
</reference>
<dbReference type="EMBL" id="JAAXZR010000025">
    <property type="protein sequence ID" value="NLT80150.1"/>
    <property type="molecule type" value="Genomic_DNA"/>
</dbReference>